<dbReference type="Gene3D" id="1.10.260.40">
    <property type="entry name" value="lambda repressor-like DNA-binding domains"/>
    <property type="match status" value="1"/>
</dbReference>
<reference evidence="3" key="1">
    <citation type="journal article" date="2019" name="Int. J. Syst. Evol. Microbiol.">
        <title>The Global Catalogue of Microorganisms (GCM) 10K type strain sequencing project: providing services to taxonomists for standard genome sequencing and annotation.</title>
        <authorList>
            <consortium name="The Broad Institute Genomics Platform"/>
            <consortium name="The Broad Institute Genome Sequencing Center for Infectious Disease"/>
            <person name="Wu L."/>
            <person name="Ma J."/>
        </authorList>
    </citation>
    <scope>NUCLEOTIDE SEQUENCE [LARGE SCALE GENOMIC DNA]</scope>
    <source>
        <strain evidence="3">CGMCC 4.7289</strain>
    </source>
</reference>
<dbReference type="InterPro" id="IPR043917">
    <property type="entry name" value="DUF5753"/>
</dbReference>
<keyword evidence="3" id="KW-1185">Reference proteome</keyword>
<evidence type="ECO:0000259" key="1">
    <source>
        <dbReference type="PROSITE" id="PS50943"/>
    </source>
</evidence>
<dbReference type="CDD" id="cd00093">
    <property type="entry name" value="HTH_XRE"/>
    <property type="match status" value="1"/>
</dbReference>
<sequence>MTTLTERQRETGMLAEALRALRQRTGLSGKDFAAQLGWHASRVSRIEHGRQIPTASDLHAWSALCQVSRSESAELAGLLRRVEAEHRDWRRRMRQGQNSVQADYNQLVERSATVRHFEIAWVPGLVQTAAYARQVFREQVELHRLEVHDEEAAVQTRLARGRQLYNPAKRFEFLLAEPVLRWRTCPQDVLREQLTALRQILALPNVRFGVLPLDRPIATTPQNGFQIYDAVTVVETFSGEIFFSNGATALYARTLDRLWADALTGADVDALLTASITSLE</sequence>
<dbReference type="Pfam" id="PF19054">
    <property type="entry name" value="DUF5753"/>
    <property type="match status" value="1"/>
</dbReference>
<proteinExistence type="predicted"/>
<feature type="domain" description="HTH cro/C1-type" evidence="1">
    <location>
        <begin position="18"/>
        <end position="72"/>
    </location>
</feature>
<dbReference type="EMBL" id="JBHSAY010000023">
    <property type="protein sequence ID" value="MFC4135554.1"/>
    <property type="molecule type" value="Genomic_DNA"/>
</dbReference>
<dbReference type="Proteomes" id="UP001595816">
    <property type="component" value="Unassembled WGS sequence"/>
</dbReference>
<name>A0ABV8M0G3_9ACTN</name>
<evidence type="ECO:0000313" key="2">
    <source>
        <dbReference type="EMBL" id="MFC4135554.1"/>
    </source>
</evidence>
<protein>
    <submittedName>
        <fullName evidence="2">Scr1 family TA system antitoxin-like transcriptional regulator</fullName>
    </submittedName>
</protein>
<dbReference type="PROSITE" id="PS50943">
    <property type="entry name" value="HTH_CROC1"/>
    <property type="match status" value="1"/>
</dbReference>
<accession>A0ABV8M0G3</accession>
<evidence type="ECO:0000313" key="3">
    <source>
        <dbReference type="Proteomes" id="UP001595816"/>
    </source>
</evidence>
<dbReference type="RefSeq" id="WP_253750248.1">
    <property type="nucleotide sequence ID" value="NZ_JAMZDZ010000001.1"/>
</dbReference>
<dbReference type="SUPFAM" id="SSF47413">
    <property type="entry name" value="lambda repressor-like DNA-binding domains"/>
    <property type="match status" value="1"/>
</dbReference>
<dbReference type="InterPro" id="IPR001387">
    <property type="entry name" value="Cro/C1-type_HTH"/>
</dbReference>
<dbReference type="SMART" id="SM00530">
    <property type="entry name" value="HTH_XRE"/>
    <property type="match status" value="1"/>
</dbReference>
<comment type="caution">
    <text evidence="2">The sequence shown here is derived from an EMBL/GenBank/DDBJ whole genome shotgun (WGS) entry which is preliminary data.</text>
</comment>
<dbReference type="InterPro" id="IPR010982">
    <property type="entry name" value="Lambda_DNA-bd_dom_sf"/>
</dbReference>
<gene>
    <name evidence="2" type="ORF">ACFOZ4_33485</name>
</gene>
<organism evidence="2 3">
    <name type="scientific">Hamadaea flava</name>
    <dbReference type="NCBI Taxonomy" id="1742688"/>
    <lineage>
        <taxon>Bacteria</taxon>
        <taxon>Bacillati</taxon>
        <taxon>Actinomycetota</taxon>
        <taxon>Actinomycetes</taxon>
        <taxon>Micromonosporales</taxon>
        <taxon>Micromonosporaceae</taxon>
        <taxon>Hamadaea</taxon>
    </lineage>
</organism>
<dbReference type="Pfam" id="PF13560">
    <property type="entry name" value="HTH_31"/>
    <property type="match status" value="1"/>
</dbReference>